<feature type="compositionally biased region" description="Basic residues" evidence="1">
    <location>
        <begin position="86"/>
        <end position="95"/>
    </location>
</feature>
<evidence type="ECO:0008006" key="3">
    <source>
        <dbReference type="Google" id="ProtNLM"/>
    </source>
</evidence>
<dbReference type="EMBL" id="GEEE01015345">
    <property type="protein sequence ID" value="JAP47880.1"/>
    <property type="molecule type" value="Transcribed_RNA"/>
</dbReference>
<organism evidence="2">
    <name type="scientific">Schistocephalus solidus</name>
    <name type="common">Tapeworm</name>
    <dbReference type="NCBI Taxonomy" id="70667"/>
    <lineage>
        <taxon>Eukaryota</taxon>
        <taxon>Metazoa</taxon>
        <taxon>Spiralia</taxon>
        <taxon>Lophotrochozoa</taxon>
        <taxon>Platyhelminthes</taxon>
        <taxon>Cestoda</taxon>
        <taxon>Eucestoda</taxon>
        <taxon>Diphyllobothriidea</taxon>
        <taxon>Diphyllobothriidae</taxon>
        <taxon>Schistocephalus</taxon>
    </lineage>
</organism>
<evidence type="ECO:0000313" key="2">
    <source>
        <dbReference type="EMBL" id="JAP47880.1"/>
    </source>
</evidence>
<dbReference type="EMBL" id="GEEE01018627">
    <property type="protein sequence ID" value="JAP44598.1"/>
    <property type="molecule type" value="Transcribed_RNA"/>
</dbReference>
<protein>
    <recommendedName>
        <fullName evidence="3">Reverse transcriptase domain-containing protein</fullName>
    </recommendedName>
</protein>
<dbReference type="AlphaFoldDB" id="A0A0X3P958"/>
<reference evidence="2" key="1">
    <citation type="submission" date="2016-01" db="EMBL/GenBank/DDBJ databases">
        <title>Reference transcriptome for the parasite Schistocephalus solidus: insights into the molecular evolution of parasitism.</title>
        <authorList>
            <person name="Hebert F.O."/>
            <person name="Grambauer S."/>
            <person name="Barber I."/>
            <person name="Landry C.R."/>
            <person name="Aubin-Horth N."/>
        </authorList>
    </citation>
    <scope>NUCLEOTIDE SEQUENCE</scope>
</reference>
<sequence>MERVTDNRAVTEVFKGATELNQGCALAPSLFALMPSAMLMGVTLMNNRESASPTGSTARFSTSDACNFQCVCPRLMSATCCSRKTAHSKPHRKSTSKGAWTFSPPAVLNSN</sequence>
<accession>A0A0X3P958</accession>
<name>A0A0X3P958_SCHSO</name>
<evidence type="ECO:0000256" key="1">
    <source>
        <dbReference type="SAM" id="MobiDB-lite"/>
    </source>
</evidence>
<gene>
    <name evidence="2" type="ORF">TR92351</name>
</gene>
<proteinExistence type="predicted"/>
<feature type="region of interest" description="Disordered" evidence="1">
    <location>
        <begin position="86"/>
        <end position="111"/>
    </location>
</feature>